<dbReference type="CDD" id="cd08422">
    <property type="entry name" value="PBP2_CrgA_like"/>
    <property type="match status" value="1"/>
</dbReference>
<dbReference type="Gene3D" id="1.10.10.10">
    <property type="entry name" value="Winged helix-like DNA-binding domain superfamily/Winged helix DNA-binding domain"/>
    <property type="match status" value="1"/>
</dbReference>
<dbReference type="EMBL" id="JAMZFT010000002">
    <property type="protein sequence ID" value="MCP1336181.1"/>
    <property type="molecule type" value="Genomic_DNA"/>
</dbReference>
<dbReference type="AlphaFoldDB" id="A0A9J6PAQ4"/>
<sequence>MDRFAALRVFTAVVEEGSFTGAAARLRLAKSAVSKHVQALEAELGAPLLIRSTRQVAVTEVGETYYERTRRILDEIDEADEAVRDLHGSPRGTLKLSAPMSFGLDHLSPALAEFMGRFPDVRVDLALDDRYVDLIEGGFDAAVRIGRLPDSSLRARRIAPARSVLAASPVYLERFGTPQTPDDLAGHRLLHYGLLRAGDVWTLQGPRGAEARIRVRPACLANNGNILRDAAIAGQGIVLQPTFICWQALREGSLVRVLPDWCGPEASIHAVYPPGRALSPKVRAFVDFLADRCGPDPYWDRTDDH</sequence>
<keyword evidence="7" id="KW-1185">Reference proteome</keyword>
<dbReference type="SUPFAM" id="SSF46785">
    <property type="entry name" value="Winged helix' DNA-binding domain"/>
    <property type="match status" value="1"/>
</dbReference>
<dbReference type="RefSeq" id="WP_269332150.1">
    <property type="nucleotide sequence ID" value="NZ_JAMZFT010000002.1"/>
</dbReference>
<dbReference type="Gene3D" id="3.40.190.290">
    <property type="match status" value="1"/>
</dbReference>
<dbReference type="PANTHER" id="PTHR30537">
    <property type="entry name" value="HTH-TYPE TRANSCRIPTIONAL REGULATOR"/>
    <property type="match status" value="1"/>
</dbReference>
<dbReference type="InterPro" id="IPR005119">
    <property type="entry name" value="LysR_subst-bd"/>
</dbReference>
<dbReference type="InterPro" id="IPR036388">
    <property type="entry name" value="WH-like_DNA-bd_sf"/>
</dbReference>
<dbReference type="GO" id="GO:0003700">
    <property type="term" value="F:DNA-binding transcription factor activity"/>
    <property type="evidence" value="ECO:0007669"/>
    <property type="project" value="InterPro"/>
</dbReference>
<dbReference type="Pfam" id="PF00126">
    <property type="entry name" value="HTH_1"/>
    <property type="match status" value="1"/>
</dbReference>
<dbReference type="GO" id="GO:0003677">
    <property type="term" value="F:DNA binding"/>
    <property type="evidence" value="ECO:0007669"/>
    <property type="project" value="UniProtKB-KW"/>
</dbReference>
<dbReference type="PRINTS" id="PR00039">
    <property type="entry name" value="HTHLYSR"/>
</dbReference>
<dbReference type="Pfam" id="PF03466">
    <property type="entry name" value="LysR_substrate"/>
    <property type="match status" value="1"/>
</dbReference>
<evidence type="ECO:0000313" key="6">
    <source>
        <dbReference type="EMBL" id="MCP1336181.1"/>
    </source>
</evidence>
<evidence type="ECO:0000259" key="5">
    <source>
        <dbReference type="PROSITE" id="PS50931"/>
    </source>
</evidence>
<dbReference type="SUPFAM" id="SSF53850">
    <property type="entry name" value="Periplasmic binding protein-like II"/>
    <property type="match status" value="1"/>
</dbReference>
<evidence type="ECO:0000256" key="4">
    <source>
        <dbReference type="ARBA" id="ARBA00023163"/>
    </source>
</evidence>
<protein>
    <submittedName>
        <fullName evidence="6">LysR substrate-binding domain-containing protein</fullName>
    </submittedName>
</protein>
<dbReference type="InterPro" id="IPR058163">
    <property type="entry name" value="LysR-type_TF_proteobact-type"/>
</dbReference>
<dbReference type="InterPro" id="IPR036390">
    <property type="entry name" value="WH_DNA-bd_sf"/>
</dbReference>
<dbReference type="PANTHER" id="PTHR30537:SF5">
    <property type="entry name" value="HTH-TYPE TRANSCRIPTIONAL ACTIVATOR TTDR-RELATED"/>
    <property type="match status" value="1"/>
</dbReference>
<evidence type="ECO:0000256" key="1">
    <source>
        <dbReference type="ARBA" id="ARBA00009437"/>
    </source>
</evidence>
<dbReference type="FunFam" id="3.40.190.290:FF:000001">
    <property type="entry name" value="Transcriptional regulator, LysR family"/>
    <property type="match status" value="1"/>
</dbReference>
<evidence type="ECO:0000256" key="3">
    <source>
        <dbReference type="ARBA" id="ARBA00023125"/>
    </source>
</evidence>
<evidence type="ECO:0000256" key="2">
    <source>
        <dbReference type="ARBA" id="ARBA00023015"/>
    </source>
</evidence>
<dbReference type="Proteomes" id="UP001055804">
    <property type="component" value="Unassembled WGS sequence"/>
</dbReference>
<comment type="similarity">
    <text evidence="1">Belongs to the LysR transcriptional regulatory family.</text>
</comment>
<evidence type="ECO:0000313" key="7">
    <source>
        <dbReference type="Proteomes" id="UP001055804"/>
    </source>
</evidence>
<dbReference type="FunFam" id="1.10.10.10:FF:000001">
    <property type="entry name" value="LysR family transcriptional regulator"/>
    <property type="match status" value="1"/>
</dbReference>
<comment type="caution">
    <text evidence="6">The sequence shown here is derived from an EMBL/GenBank/DDBJ whole genome shotgun (WGS) entry which is preliminary data.</text>
</comment>
<keyword evidence="4" id="KW-0804">Transcription</keyword>
<dbReference type="InterPro" id="IPR000847">
    <property type="entry name" value="LysR_HTH_N"/>
</dbReference>
<gene>
    <name evidence="6" type="ORF">NJQ99_07170</name>
</gene>
<keyword evidence="3" id="KW-0238">DNA-binding</keyword>
<keyword evidence="2" id="KW-0805">Transcription regulation</keyword>
<feature type="domain" description="HTH lysR-type" evidence="5">
    <location>
        <begin position="1"/>
        <end position="59"/>
    </location>
</feature>
<proteinExistence type="inferred from homology"/>
<dbReference type="PROSITE" id="PS50931">
    <property type="entry name" value="HTH_LYSR"/>
    <property type="match status" value="1"/>
</dbReference>
<accession>A0A9J6PAQ4</accession>
<reference evidence="6" key="1">
    <citation type="submission" date="2022-06" db="EMBL/GenBank/DDBJ databases">
        <title>Isolation and Genomics of Futiania mangrovii gen. nov., sp. nov., a Rare and Metabolically-versatile member in the Class Alphaproteobacteria.</title>
        <authorList>
            <person name="Liu L."/>
            <person name="Huang W.-C."/>
            <person name="Pan J."/>
            <person name="Li J."/>
            <person name="Huang Y."/>
            <person name="Du H."/>
            <person name="Liu Y."/>
            <person name="Li M."/>
        </authorList>
    </citation>
    <scope>NUCLEOTIDE SEQUENCE</scope>
    <source>
        <strain evidence="6">FT118</strain>
    </source>
</reference>
<name>A0A9J6PAQ4_9PROT</name>
<organism evidence="6 7">
    <name type="scientific">Futiania mangrovi</name>
    <dbReference type="NCBI Taxonomy" id="2959716"/>
    <lineage>
        <taxon>Bacteria</taxon>
        <taxon>Pseudomonadati</taxon>
        <taxon>Pseudomonadota</taxon>
        <taxon>Alphaproteobacteria</taxon>
        <taxon>Futianiales</taxon>
        <taxon>Futianiaceae</taxon>
        <taxon>Futiania</taxon>
    </lineage>
</organism>